<geneLocation type="plasmid" evidence="2 3">
    <name>pACIX901</name>
</geneLocation>
<dbReference type="InterPro" id="IPR029068">
    <property type="entry name" value="Glyas_Bleomycin-R_OHBP_Dase"/>
</dbReference>
<dbReference type="Proteomes" id="UP000000343">
    <property type="component" value="Plasmid pACIX901"/>
</dbReference>
<sequence length="162" mass="18000">MTLQPQKVSPFLWFNDQAEEAMDFYTSTFPDSKQLRVARYGETGPGKPGSVMTADFELFGQRFTALNGGPHFAFTPAISFVIHCEGQAEIDEYWDKLAAGGTIMQCGWLTDKFGITWQVVPNNLAQLLSNPDPATAARVMKAMMSMKKLEIAPLEQARDQTV</sequence>
<dbReference type="EMBL" id="CP002481">
    <property type="protein sequence ID" value="ADW70980.1"/>
    <property type="molecule type" value="Genomic_DNA"/>
</dbReference>
<dbReference type="InterPro" id="IPR009725">
    <property type="entry name" value="3_dmu_93_MTrfase"/>
</dbReference>
<protein>
    <submittedName>
        <fullName evidence="2">3-demethylubiquinone-9 3-methyltransferase</fullName>
    </submittedName>
</protein>
<reference evidence="3" key="1">
    <citation type="submission" date="2011-01" db="EMBL/GenBank/DDBJ databases">
        <title>Complete sequence of plasmid1 of Acidobacterium sp. MP5ACTX9.</title>
        <authorList>
            <consortium name="US DOE Joint Genome Institute"/>
            <person name="Lucas S."/>
            <person name="Copeland A."/>
            <person name="Lapidus A."/>
            <person name="Cheng J.-F."/>
            <person name="Goodwin L."/>
            <person name="Pitluck S."/>
            <person name="Teshima H."/>
            <person name="Detter J.C."/>
            <person name="Han C."/>
            <person name="Tapia R."/>
            <person name="Land M."/>
            <person name="Hauser L."/>
            <person name="Kyrpides N."/>
            <person name="Ivanova N."/>
            <person name="Ovchinnikova G."/>
            <person name="Pagani I."/>
            <person name="Rawat S.R."/>
            <person name="Mannisto M."/>
            <person name="Haggblom M.M."/>
            <person name="Woyke T."/>
        </authorList>
    </citation>
    <scope>NUCLEOTIDE SEQUENCE [LARGE SCALE GENOMIC DNA]</scope>
    <source>
        <strain evidence="3">MP5ACTX9</strain>
        <plasmid evidence="3">Plasmid pACIX901</plasmid>
    </source>
</reference>
<keyword evidence="2" id="KW-0808">Transferase</keyword>
<keyword evidence="3" id="KW-1185">Reference proteome</keyword>
<evidence type="ECO:0000313" key="3">
    <source>
        <dbReference type="Proteomes" id="UP000000343"/>
    </source>
</evidence>
<keyword evidence="2" id="KW-0614">Plasmid</keyword>
<keyword evidence="2" id="KW-0830">Ubiquinone</keyword>
<keyword evidence="2" id="KW-0489">Methyltransferase</keyword>
<dbReference type="PIRSF" id="PIRSF021700">
    <property type="entry name" value="3_dmu_93_MTrfase"/>
    <property type="match status" value="1"/>
</dbReference>
<dbReference type="PANTHER" id="PTHR33990">
    <property type="entry name" value="PROTEIN YJDN-RELATED"/>
    <property type="match status" value="1"/>
</dbReference>
<dbReference type="KEGG" id="acm:AciX9_4201"/>
<dbReference type="AlphaFoldDB" id="E8X696"/>
<dbReference type="HOGENOM" id="CLU_046006_22_1_0"/>
<organism evidence="3">
    <name type="scientific">Granulicella tundricola (strain ATCC BAA-1859 / DSM 23138 / MP5ACTX9)</name>
    <dbReference type="NCBI Taxonomy" id="1198114"/>
    <lineage>
        <taxon>Bacteria</taxon>
        <taxon>Pseudomonadati</taxon>
        <taxon>Acidobacteriota</taxon>
        <taxon>Terriglobia</taxon>
        <taxon>Terriglobales</taxon>
        <taxon>Acidobacteriaceae</taxon>
        <taxon>Granulicella</taxon>
    </lineage>
</organism>
<dbReference type="CDD" id="cd06588">
    <property type="entry name" value="PhnB_like"/>
    <property type="match status" value="1"/>
</dbReference>
<feature type="domain" description="PhnB-like" evidence="1">
    <location>
        <begin position="6"/>
        <end position="120"/>
    </location>
</feature>
<dbReference type="InterPro" id="IPR028973">
    <property type="entry name" value="PhnB-like"/>
</dbReference>
<gene>
    <name evidence="2" type="ordered locus">AciX9_4201</name>
</gene>
<dbReference type="RefSeq" id="WP_013572892.1">
    <property type="nucleotide sequence ID" value="NC_015057.1"/>
</dbReference>
<dbReference type="Gene3D" id="3.10.180.10">
    <property type="entry name" value="2,3-Dihydroxybiphenyl 1,2-Dioxygenase, domain 1"/>
    <property type="match status" value="1"/>
</dbReference>
<name>E8X696_GRATM</name>
<accession>E8X696</accession>
<dbReference type="OrthoDB" id="9806473at2"/>
<evidence type="ECO:0000259" key="1">
    <source>
        <dbReference type="Pfam" id="PF06983"/>
    </source>
</evidence>
<dbReference type="GO" id="GO:0032259">
    <property type="term" value="P:methylation"/>
    <property type="evidence" value="ECO:0007669"/>
    <property type="project" value="UniProtKB-KW"/>
</dbReference>
<evidence type="ECO:0000313" key="2">
    <source>
        <dbReference type="EMBL" id="ADW70980.1"/>
    </source>
</evidence>
<dbReference type="GO" id="GO:0008168">
    <property type="term" value="F:methyltransferase activity"/>
    <property type="evidence" value="ECO:0007669"/>
    <property type="project" value="UniProtKB-KW"/>
</dbReference>
<dbReference type="SUPFAM" id="SSF54593">
    <property type="entry name" value="Glyoxalase/Bleomycin resistance protein/Dihydroxybiphenyl dioxygenase"/>
    <property type="match status" value="1"/>
</dbReference>
<dbReference type="Pfam" id="PF06983">
    <property type="entry name" value="3-dmu-9_3-mt"/>
    <property type="match status" value="1"/>
</dbReference>
<proteinExistence type="predicted"/>